<evidence type="ECO:0000313" key="1">
    <source>
        <dbReference type="EMBL" id="MBC5991380.1"/>
    </source>
</evidence>
<organism evidence="1 2">
    <name type="scientific">Pontibacter cellulosilyticus</name>
    <dbReference type="NCBI Taxonomy" id="1720253"/>
    <lineage>
        <taxon>Bacteria</taxon>
        <taxon>Pseudomonadati</taxon>
        <taxon>Bacteroidota</taxon>
        <taxon>Cytophagia</taxon>
        <taxon>Cytophagales</taxon>
        <taxon>Hymenobacteraceae</taxon>
        <taxon>Pontibacter</taxon>
    </lineage>
</organism>
<dbReference type="AlphaFoldDB" id="A0A923N1Y8"/>
<sequence>MPFNEFFHRLFSFGKATHSCSNLHRSESFWSAYKKWAASNAYHTLTKLFFDAYHYQKSHIKPSPFRVQLIEESNVQGAILFYDPNISPQDFSFLFELINERVQQIGYKQHSSDIRKVCHVRYKEQIERHVLIPPASDVPGTDLCNQLYGIIHIDSVFVNKLPGYIRFVANTYTDTYFSKPLPFMELIKVVLQPEEYTGKASN</sequence>
<protein>
    <submittedName>
        <fullName evidence="1">Uncharacterized protein</fullName>
    </submittedName>
</protein>
<proteinExistence type="predicted"/>
<dbReference type="Proteomes" id="UP000603640">
    <property type="component" value="Unassembled WGS sequence"/>
</dbReference>
<name>A0A923N1Y8_9BACT</name>
<evidence type="ECO:0000313" key="2">
    <source>
        <dbReference type="Proteomes" id="UP000603640"/>
    </source>
</evidence>
<accession>A0A923N1Y8</accession>
<reference evidence="1" key="1">
    <citation type="submission" date="2020-08" db="EMBL/GenBank/DDBJ databases">
        <title>Pontibacter sp. SD6 16S ribosomal RNA gene Genome sequencing and assembly.</title>
        <authorList>
            <person name="Kang M."/>
        </authorList>
    </citation>
    <scope>NUCLEOTIDE SEQUENCE</scope>
    <source>
        <strain evidence="1">SD6</strain>
    </source>
</reference>
<gene>
    <name evidence="1" type="ORF">H8S84_00865</name>
</gene>
<dbReference type="EMBL" id="JACRVF010000001">
    <property type="protein sequence ID" value="MBC5991380.1"/>
    <property type="molecule type" value="Genomic_DNA"/>
</dbReference>
<dbReference type="RefSeq" id="WP_187065386.1">
    <property type="nucleotide sequence ID" value="NZ_JACRVF010000001.1"/>
</dbReference>
<keyword evidence="2" id="KW-1185">Reference proteome</keyword>
<comment type="caution">
    <text evidence="1">The sequence shown here is derived from an EMBL/GenBank/DDBJ whole genome shotgun (WGS) entry which is preliminary data.</text>
</comment>